<name>A0AAD7JDT5_9AGAR</name>
<evidence type="ECO:0000259" key="10">
    <source>
        <dbReference type="Pfam" id="PF01612"/>
    </source>
</evidence>
<dbReference type="GO" id="GO:0008408">
    <property type="term" value="F:3'-5' exonuclease activity"/>
    <property type="evidence" value="ECO:0007669"/>
    <property type="project" value="InterPro"/>
</dbReference>
<dbReference type="Gene3D" id="3.30.420.10">
    <property type="entry name" value="Ribonuclease H-like superfamily/Ribonuclease H"/>
    <property type="match status" value="1"/>
</dbReference>
<evidence type="ECO:0000256" key="8">
    <source>
        <dbReference type="ARBA" id="ARBA00040531"/>
    </source>
</evidence>
<dbReference type="GO" id="GO:0006139">
    <property type="term" value="P:nucleobase-containing compound metabolic process"/>
    <property type="evidence" value="ECO:0007669"/>
    <property type="project" value="InterPro"/>
</dbReference>
<reference evidence="11" key="1">
    <citation type="submission" date="2023-03" db="EMBL/GenBank/DDBJ databases">
        <title>Massive genome expansion in bonnet fungi (Mycena s.s.) driven by repeated elements and novel gene families across ecological guilds.</title>
        <authorList>
            <consortium name="Lawrence Berkeley National Laboratory"/>
            <person name="Harder C.B."/>
            <person name="Miyauchi S."/>
            <person name="Viragh M."/>
            <person name="Kuo A."/>
            <person name="Thoen E."/>
            <person name="Andreopoulos B."/>
            <person name="Lu D."/>
            <person name="Skrede I."/>
            <person name="Drula E."/>
            <person name="Henrissat B."/>
            <person name="Morin E."/>
            <person name="Kohler A."/>
            <person name="Barry K."/>
            <person name="LaButti K."/>
            <person name="Morin E."/>
            <person name="Salamov A."/>
            <person name="Lipzen A."/>
            <person name="Mereny Z."/>
            <person name="Hegedus B."/>
            <person name="Baldrian P."/>
            <person name="Stursova M."/>
            <person name="Weitz H."/>
            <person name="Taylor A."/>
            <person name="Grigoriev I.V."/>
            <person name="Nagy L.G."/>
            <person name="Martin F."/>
            <person name="Kauserud H."/>
        </authorList>
    </citation>
    <scope>NUCLEOTIDE SEQUENCE</scope>
    <source>
        <strain evidence="11">CBHHK188m</strain>
    </source>
</reference>
<organism evidence="11 12">
    <name type="scientific">Mycena maculata</name>
    <dbReference type="NCBI Taxonomy" id="230809"/>
    <lineage>
        <taxon>Eukaryota</taxon>
        <taxon>Fungi</taxon>
        <taxon>Dikarya</taxon>
        <taxon>Basidiomycota</taxon>
        <taxon>Agaricomycotina</taxon>
        <taxon>Agaricomycetes</taxon>
        <taxon>Agaricomycetidae</taxon>
        <taxon>Agaricales</taxon>
        <taxon>Marasmiineae</taxon>
        <taxon>Mycenaceae</taxon>
        <taxon>Mycena</taxon>
    </lineage>
</organism>
<dbReference type="InterPro" id="IPR002562">
    <property type="entry name" value="3'-5'_exonuclease_dom"/>
</dbReference>
<feature type="domain" description="3'-5' exonuclease" evidence="10">
    <location>
        <begin position="149"/>
        <end position="317"/>
    </location>
</feature>
<evidence type="ECO:0000256" key="9">
    <source>
        <dbReference type="ARBA" id="ARBA00042761"/>
    </source>
</evidence>
<comment type="caution">
    <text evidence="11">The sequence shown here is derived from an EMBL/GenBank/DDBJ whole genome shotgun (WGS) entry which is preliminary data.</text>
</comment>
<keyword evidence="7" id="KW-0539">Nucleus</keyword>
<dbReference type="AlphaFoldDB" id="A0AAD7JDT5"/>
<gene>
    <name evidence="11" type="ORF">DFH07DRAFT_771007</name>
</gene>
<dbReference type="GO" id="GO:0005634">
    <property type="term" value="C:nucleus"/>
    <property type="evidence" value="ECO:0007669"/>
    <property type="project" value="UniProtKB-SubCell"/>
</dbReference>
<evidence type="ECO:0000256" key="4">
    <source>
        <dbReference type="ARBA" id="ARBA00022801"/>
    </source>
</evidence>
<sequence>MYDDFVEEHDQDYNQHCAMRTNEIGNADHSHKLTKHVAKLNGVQIFSGTFIMTNEKGEIRVFILVPTKAHSQFELAFTQVRESLQLYDHSQPKLIYTNNMADKYFLEKCFPSLLEDLVPVEKYSSLPLLEIPDDVHVLVRQNETSVNDAMRTILDSLSNENGMQPIVIGFDSEWNVDVSMQGHVQGRGETAVIQISYERCVYVLQVAGFLGKKSLPIQLKEVLENPKILKVGRLQACGSKKPFVGAVDLAKFAKHRDQAATANISLADLCASILGKKLQKNVAARVNTSWEDETLSDIQINYSALDAWAALEIYRVLDQIPLPSELPEHPPSGLRVALYNTDKSRIIAQGCVSIHSMDANFDEINISPTRTVITVDEVVVPGAIVTTHKKCQRVNISNQDLLDEEELEAEGNIGDLLLEGFEIPDPESAAEPHPRISDTDSAIAILKKNSAQDIAIVGDTVVIQSRVLKYAFHVFNMFYISTAHGLRLDFVQALRDALFIPDKDNKRRILAWASTQDPPQTWDQLLRRKPKWLWRHCKQSIPPPEVLYPLVEAVFQTYGPLKDSKNGAPLFNLAAWKTAKNVLELIRNGFVSDPPGIPLYRPLGPDAEAGGLQIYGCDRGTNRTENIHTHLLSRLPKSGSGIRHLLACIQDFILRHNLLVGTYNSTGVPYRGHDCIWLTNQLQEMQALTRDIVPNSCLTVKNWINGNLYIPTSEVSGVLPIPPSVCSASGMGDFNPTTDSKQRHRFLASRQGTRKPVLPVHTPEGQTLFKRLMESEPAFNSRAAGPNWNQAVKIWNQKAEFYGNNEVSYKVAKHLHAYYANWKTNVNVKQSLSVTAPIRVPLIAKLRDPQRSLQAPPVLQRTQQPLVIAQGFLPPLPPPPAPVLQQTSQYIPYSAMQMTGPVLDLALSGHQGKRQQPQHINQYRKSAKKGPVLNVPNWIAMGNGGPSCVKMLVKTAIKKNVEGGTPKDH</sequence>
<keyword evidence="2" id="KW-0540">Nuclease</keyword>
<evidence type="ECO:0000256" key="5">
    <source>
        <dbReference type="ARBA" id="ARBA00022839"/>
    </source>
</evidence>
<keyword evidence="6" id="KW-0460">Magnesium</keyword>
<dbReference type="CDD" id="cd06141">
    <property type="entry name" value="WRN_exo"/>
    <property type="match status" value="1"/>
</dbReference>
<dbReference type="Pfam" id="PF01612">
    <property type="entry name" value="DNA_pol_A_exo1"/>
    <property type="match status" value="1"/>
</dbReference>
<dbReference type="Proteomes" id="UP001215280">
    <property type="component" value="Unassembled WGS sequence"/>
</dbReference>
<comment type="subcellular location">
    <subcellularLocation>
        <location evidence="1">Nucleus</location>
    </subcellularLocation>
</comment>
<dbReference type="EMBL" id="JARJLG010000042">
    <property type="protein sequence ID" value="KAJ7762777.1"/>
    <property type="molecule type" value="Genomic_DNA"/>
</dbReference>
<evidence type="ECO:0000256" key="7">
    <source>
        <dbReference type="ARBA" id="ARBA00023242"/>
    </source>
</evidence>
<evidence type="ECO:0000313" key="12">
    <source>
        <dbReference type="Proteomes" id="UP001215280"/>
    </source>
</evidence>
<dbReference type="InterPro" id="IPR036397">
    <property type="entry name" value="RNaseH_sf"/>
</dbReference>
<protein>
    <recommendedName>
        <fullName evidence="8">3'-5' exonuclease</fullName>
    </recommendedName>
    <alternativeName>
        <fullName evidence="9">Werner Syndrome-like exonuclease</fullName>
    </alternativeName>
</protein>
<evidence type="ECO:0000256" key="3">
    <source>
        <dbReference type="ARBA" id="ARBA00022723"/>
    </source>
</evidence>
<dbReference type="GO" id="GO:0046872">
    <property type="term" value="F:metal ion binding"/>
    <property type="evidence" value="ECO:0007669"/>
    <property type="project" value="UniProtKB-KW"/>
</dbReference>
<keyword evidence="3" id="KW-0479">Metal-binding</keyword>
<dbReference type="PANTHER" id="PTHR13620">
    <property type="entry name" value="3-5 EXONUCLEASE"/>
    <property type="match status" value="1"/>
</dbReference>
<proteinExistence type="predicted"/>
<dbReference type="SUPFAM" id="SSF53098">
    <property type="entry name" value="Ribonuclease H-like"/>
    <property type="match status" value="1"/>
</dbReference>
<dbReference type="InterPro" id="IPR012337">
    <property type="entry name" value="RNaseH-like_sf"/>
</dbReference>
<keyword evidence="5" id="KW-0269">Exonuclease</keyword>
<evidence type="ECO:0000256" key="6">
    <source>
        <dbReference type="ARBA" id="ARBA00022842"/>
    </source>
</evidence>
<dbReference type="PANTHER" id="PTHR13620:SF109">
    <property type="entry name" value="3'-5' EXONUCLEASE"/>
    <property type="match status" value="1"/>
</dbReference>
<keyword evidence="12" id="KW-1185">Reference proteome</keyword>
<keyword evidence="4" id="KW-0378">Hydrolase</keyword>
<dbReference type="GO" id="GO:0003676">
    <property type="term" value="F:nucleic acid binding"/>
    <property type="evidence" value="ECO:0007669"/>
    <property type="project" value="InterPro"/>
</dbReference>
<evidence type="ECO:0000256" key="1">
    <source>
        <dbReference type="ARBA" id="ARBA00004123"/>
    </source>
</evidence>
<evidence type="ECO:0000256" key="2">
    <source>
        <dbReference type="ARBA" id="ARBA00022722"/>
    </source>
</evidence>
<accession>A0AAD7JDT5</accession>
<evidence type="ECO:0000313" key="11">
    <source>
        <dbReference type="EMBL" id="KAJ7762777.1"/>
    </source>
</evidence>
<dbReference type="InterPro" id="IPR051132">
    <property type="entry name" value="3-5_Exonuclease_domain"/>
</dbReference>